<reference evidence="3" key="1">
    <citation type="submission" date="2022-09" db="EMBL/GenBank/DDBJ databases">
        <authorList>
            <person name="Li D."/>
            <person name="Cheng J."/>
            <person name="Li Y."/>
        </authorList>
    </citation>
    <scope>NUCLEOTIDE SEQUENCE</scope>
    <source>
        <strain evidence="3">DL</strain>
    </source>
</reference>
<dbReference type="Gene3D" id="3.40.50.150">
    <property type="entry name" value="Vaccinia Virus protein VP39"/>
    <property type="match status" value="1"/>
</dbReference>
<feature type="domain" description="Methyltransferase" evidence="1">
    <location>
        <begin position="99"/>
        <end position="182"/>
    </location>
</feature>
<sequence length="285" mass="29922">MPTGKRRLLTCPNCGGDLRPDAARTRLSCPSGHRYDAAKQGYFNLLTGAGTKFQADTAAMVQARSAFLEAGHYEPLARRLADLAAGASAADAGTGPVLLDAGAGTGYYLREAEQAAGASVSVALDISKFALRRAARVLPAGFALVWDVWRPLPLADGAADVLLNVFAPRNSAEFLRVLAPGGVLLVVTPLPGHLQEIRGLAGMLEIGSEKEARVAQSLGPEFEAGPAEHLEYTMALGRTDVENVVLMGPSAHHVDPDALAGTLDRTEFPLPVTAAFALQQFRAAD</sequence>
<keyword evidence="3" id="KW-0489">Methyltransferase</keyword>
<organism evidence="3 4">
    <name type="scientific">Arthrobacter koreensis</name>
    <dbReference type="NCBI Taxonomy" id="199136"/>
    <lineage>
        <taxon>Bacteria</taxon>
        <taxon>Bacillati</taxon>
        <taxon>Actinomycetota</taxon>
        <taxon>Actinomycetes</taxon>
        <taxon>Micrococcales</taxon>
        <taxon>Micrococcaceae</taxon>
        <taxon>Arthrobacter</taxon>
    </lineage>
</organism>
<keyword evidence="4" id="KW-1185">Reference proteome</keyword>
<dbReference type="InterPro" id="IPR048647">
    <property type="entry name" value="RlmA_N"/>
</dbReference>
<gene>
    <name evidence="3" type="ORF">N9A08_08425</name>
</gene>
<dbReference type="Proteomes" id="UP001063368">
    <property type="component" value="Chromosome"/>
</dbReference>
<dbReference type="Pfam" id="PF21302">
    <property type="entry name" value="Zn_ribbon_RlmA"/>
    <property type="match status" value="1"/>
</dbReference>
<dbReference type="InterPro" id="IPR041698">
    <property type="entry name" value="Methyltransf_25"/>
</dbReference>
<dbReference type="Pfam" id="PF13649">
    <property type="entry name" value="Methyltransf_25"/>
    <property type="match status" value="1"/>
</dbReference>
<dbReference type="EMBL" id="CP106856">
    <property type="protein sequence ID" value="UYB34690.1"/>
    <property type="molecule type" value="Genomic_DNA"/>
</dbReference>
<proteinExistence type="predicted"/>
<accession>A0ABY6FND3</accession>
<dbReference type="InterPro" id="IPR029063">
    <property type="entry name" value="SAM-dependent_MTases_sf"/>
</dbReference>
<evidence type="ECO:0000313" key="4">
    <source>
        <dbReference type="Proteomes" id="UP001063368"/>
    </source>
</evidence>
<evidence type="ECO:0000313" key="3">
    <source>
        <dbReference type="EMBL" id="UYB34690.1"/>
    </source>
</evidence>
<protein>
    <submittedName>
        <fullName evidence="3">Methyltransferase domain-containing protein</fullName>
    </submittedName>
</protein>
<evidence type="ECO:0000259" key="1">
    <source>
        <dbReference type="Pfam" id="PF13649"/>
    </source>
</evidence>
<feature type="domain" description="23S rRNA (guanine(745)-N(1))-methyltransferase N-terminal" evidence="2">
    <location>
        <begin position="10"/>
        <end position="46"/>
    </location>
</feature>
<dbReference type="CDD" id="cd02440">
    <property type="entry name" value="AdoMet_MTases"/>
    <property type="match status" value="1"/>
</dbReference>
<dbReference type="GO" id="GO:0008168">
    <property type="term" value="F:methyltransferase activity"/>
    <property type="evidence" value="ECO:0007669"/>
    <property type="project" value="UniProtKB-KW"/>
</dbReference>
<dbReference type="RefSeq" id="WP_091604782.1">
    <property type="nucleotide sequence ID" value="NZ_CECE01000006.1"/>
</dbReference>
<evidence type="ECO:0000259" key="2">
    <source>
        <dbReference type="Pfam" id="PF21302"/>
    </source>
</evidence>
<name>A0ABY6FND3_9MICC</name>
<dbReference type="GO" id="GO:0032259">
    <property type="term" value="P:methylation"/>
    <property type="evidence" value="ECO:0007669"/>
    <property type="project" value="UniProtKB-KW"/>
</dbReference>
<keyword evidence="3" id="KW-0808">Transferase</keyword>
<dbReference type="SUPFAM" id="SSF53335">
    <property type="entry name" value="S-adenosyl-L-methionine-dependent methyltransferases"/>
    <property type="match status" value="1"/>
</dbReference>
<dbReference type="PIRSF" id="PIRSF018249">
    <property type="entry name" value="MyrA_prd"/>
    <property type="match status" value="1"/>
</dbReference>
<dbReference type="InterPro" id="IPR016718">
    <property type="entry name" value="rRNA_m1G-MeTrfase_A_prd"/>
</dbReference>